<accession>A0A4Y2BNB2</accession>
<reference evidence="2 3" key="1">
    <citation type="journal article" date="2019" name="Sci. Rep.">
        <title>Orb-weaving spider Araneus ventricosus genome elucidates the spidroin gene catalogue.</title>
        <authorList>
            <person name="Kono N."/>
            <person name="Nakamura H."/>
            <person name="Ohtoshi R."/>
            <person name="Moran D.A.P."/>
            <person name="Shinohara A."/>
            <person name="Yoshida Y."/>
            <person name="Fujiwara M."/>
            <person name="Mori M."/>
            <person name="Tomita M."/>
            <person name="Arakawa K."/>
        </authorList>
    </citation>
    <scope>NUCLEOTIDE SEQUENCE [LARGE SCALE GENOMIC DNA]</scope>
</reference>
<evidence type="ECO:0000313" key="3">
    <source>
        <dbReference type="Proteomes" id="UP000499080"/>
    </source>
</evidence>
<dbReference type="Proteomes" id="UP000499080">
    <property type="component" value="Unassembled WGS sequence"/>
</dbReference>
<proteinExistence type="predicted"/>
<dbReference type="EMBL" id="BGPR01083934">
    <property type="protein sequence ID" value="GBL93433.1"/>
    <property type="molecule type" value="Genomic_DNA"/>
</dbReference>
<gene>
    <name evidence="2" type="ORF">AVEN_139596_1</name>
</gene>
<comment type="caution">
    <text evidence="2">The sequence shown here is derived from an EMBL/GenBank/DDBJ whole genome shotgun (WGS) entry which is preliminary data.</text>
</comment>
<feature type="compositionally biased region" description="Polar residues" evidence="1">
    <location>
        <begin position="75"/>
        <end position="88"/>
    </location>
</feature>
<evidence type="ECO:0000313" key="2">
    <source>
        <dbReference type="EMBL" id="GBL93433.1"/>
    </source>
</evidence>
<organism evidence="2 3">
    <name type="scientific">Araneus ventricosus</name>
    <name type="common">Orbweaver spider</name>
    <name type="synonym">Epeira ventricosa</name>
    <dbReference type="NCBI Taxonomy" id="182803"/>
    <lineage>
        <taxon>Eukaryota</taxon>
        <taxon>Metazoa</taxon>
        <taxon>Ecdysozoa</taxon>
        <taxon>Arthropoda</taxon>
        <taxon>Chelicerata</taxon>
        <taxon>Arachnida</taxon>
        <taxon>Araneae</taxon>
        <taxon>Araneomorphae</taxon>
        <taxon>Entelegynae</taxon>
        <taxon>Araneoidea</taxon>
        <taxon>Araneidae</taxon>
        <taxon>Araneus</taxon>
    </lineage>
</organism>
<dbReference type="AlphaFoldDB" id="A0A4Y2BNB2"/>
<feature type="region of interest" description="Disordered" evidence="1">
    <location>
        <begin position="60"/>
        <end position="88"/>
    </location>
</feature>
<sequence>MRRIIKERKRCDATVWCNHRQLLLPSVACRENADDPAATTINRALHPHYRPYLRAVHCDDPSNREYDPPSVEVSDPTQITISNSQTLF</sequence>
<protein>
    <submittedName>
        <fullName evidence="2">Uncharacterized protein</fullName>
    </submittedName>
</protein>
<evidence type="ECO:0000256" key="1">
    <source>
        <dbReference type="SAM" id="MobiDB-lite"/>
    </source>
</evidence>
<name>A0A4Y2BNB2_ARAVE</name>
<keyword evidence="3" id="KW-1185">Reference proteome</keyword>